<sequence>MSREQKKGKQEKGGSDVAVKVVVAVKASKEIPKTALVWALTHVVQPGDCITLLVVVPSHAPGRRLWGFPRFAGDCANGHRKSHSGAATSDQRYDITDSCSQMILQLHDVYDPNKINVKVKIVSGSPCGAVSAEAKKAPANWVVLDKQLKHEEKRCMEELQCNIVVMKRSQAKVLRLNLVGTSKEPDVVGPSPSKLIEASEQHSKNKNHSSGSIRGPVVTPTSSPELGTPFTVTEAGTSSVSSDPGASPFFISETNGELKKEEPLVIKENRDLNESSSDTDSEHLSLASSLRFEPWVGELPGSHIQSSRHIEESSQRSNCMAQTSTTEALLEKFSKLDRQTGHGMSSYRNDLDLSVNVREAISLSRNTPPGPPPLCSICQHKAPVFGKPPRWFSYAELELATGGFSQANFLAEGGFGSVHRGVLPDGQAVAVKQHKLASSQGDQEFCSEVEVLSCAQHRNVVMLIGFCIEDRRRLLVYEYICNGSLDSHLYGRHREPLEWSARQKIAVGAARGLRYLHEECRVGCIVHRDMRPNNILITHDFEPLARPLLEEYAIAELIDPQLGNRYSEQEVYCMLHAASLCIRRDPHFRPRMSQKILRILEGDMHVDMNYMSTPGYDVGNQSGRIYIDRAAAAAIKTLWCSAVNE</sequence>
<dbReference type="AlphaFoldDB" id="A0A835NC62"/>
<feature type="region of interest" description="Disordered" evidence="4">
    <location>
        <begin position="198"/>
        <end position="247"/>
    </location>
</feature>
<dbReference type="CDD" id="cd00293">
    <property type="entry name" value="USP-like"/>
    <property type="match status" value="1"/>
</dbReference>
<evidence type="ECO:0000256" key="2">
    <source>
        <dbReference type="ARBA" id="ARBA00022741"/>
    </source>
</evidence>
<evidence type="ECO:0000313" key="6">
    <source>
        <dbReference type="EMBL" id="KAF9690142.1"/>
    </source>
</evidence>
<dbReference type="Pfam" id="PF07714">
    <property type="entry name" value="PK_Tyr_Ser-Thr"/>
    <property type="match status" value="1"/>
</dbReference>
<keyword evidence="7" id="KW-1185">Reference proteome</keyword>
<gene>
    <name evidence="6" type="ORF">SADUNF_Sadunf01G0165100</name>
</gene>
<keyword evidence="1" id="KW-0418">Kinase</keyword>
<dbReference type="InterPro" id="IPR000719">
    <property type="entry name" value="Prot_kinase_dom"/>
</dbReference>
<keyword evidence="2" id="KW-0547">Nucleotide-binding</keyword>
<feature type="region of interest" description="Disordered" evidence="4">
    <location>
        <begin position="303"/>
        <end position="323"/>
    </location>
</feature>
<dbReference type="InterPro" id="IPR011009">
    <property type="entry name" value="Kinase-like_dom_sf"/>
</dbReference>
<protein>
    <recommendedName>
        <fullName evidence="5">Protein kinase domain-containing protein</fullName>
    </recommendedName>
</protein>
<name>A0A835NC62_9ROSI</name>
<dbReference type="OrthoDB" id="1857192at2759"/>
<dbReference type="GO" id="GO:0004674">
    <property type="term" value="F:protein serine/threonine kinase activity"/>
    <property type="evidence" value="ECO:0007669"/>
    <property type="project" value="UniProtKB-KW"/>
</dbReference>
<dbReference type="Gene3D" id="3.30.200.20">
    <property type="entry name" value="Phosphorylase Kinase, domain 1"/>
    <property type="match status" value="1"/>
</dbReference>
<dbReference type="InterPro" id="IPR001245">
    <property type="entry name" value="Ser-Thr/Tyr_kinase_cat_dom"/>
</dbReference>
<evidence type="ECO:0000256" key="1">
    <source>
        <dbReference type="ARBA" id="ARBA00022527"/>
    </source>
</evidence>
<evidence type="ECO:0000313" key="7">
    <source>
        <dbReference type="Proteomes" id="UP000657918"/>
    </source>
</evidence>
<dbReference type="FunFam" id="3.30.200.20:FF:000162">
    <property type="entry name" value="Adenine nucleotide alpha hydrolase-like domain kinase"/>
    <property type="match status" value="1"/>
</dbReference>
<dbReference type="PROSITE" id="PS50011">
    <property type="entry name" value="PROTEIN_KINASE_DOM"/>
    <property type="match status" value="1"/>
</dbReference>
<keyword evidence="1" id="KW-0808">Transferase</keyword>
<feature type="domain" description="Protein kinase" evidence="5">
    <location>
        <begin position="404"/>
        <end position="645"/>
    </location>
</feature>
<dbReference type="InterPro" id="IPR008266">
    <property type="entry name" value="Tyr_kinase_AS"/>
</dbReference>
<dbReference type="Gene3D" id="1.10.510.10">
    <property type="entry name" value="Transferase(Phosphotransferase) domain 1"/>
    <property type="match status" value="1"/>
</dbReference>
<dbReference type="GO" id="GO:0005524">
    <property type="term" value="F:ATP binding"/>
    <property type="evidence" value="ECO:0007669"/>
    <property type="project" value="UniProtKB-KW"/>
</dbReference>
<accession>A0A835NC62</accession>
<dbReference type="EMBL" id="JADGMS010000001">
    <property type="protein sequence ID" value="KAF9690142.1"/>
    <property type="molecule type" value="Genomic_DNA"/>
</dbReference>
<dbReference type="Proteomes" id="UP000657918">
    <property type="component" value="Unassembled WGS sequence"/>
</dbReference>
<keyword evidence="3" id="KW-0067">ATP-binding</keyword>
<dbReference type="PANTHER" id="PTHR47989">
    <property type="entry name" value="OS01G0750732 PROTEIN"/>
    <property type="match status" value="1"/>
</dbReference>
<comment type="caution">
    <text evidence="6">The sequence shown here is derived from an EMBL/GenBank/DDBJ whole genome shotgun (WGS) entry which is preliminary data.</text>
</comment>
<reference evidence="6 7" key="1">
    <citation type="submission" date="2020-10" db="EMBL/GenBank/DDBJ databases">
        <title>Plant Genome Project.</title>
        <authorList>
            <person name="Zhang R.-G."/>
        </authorList>
    </citation>
    <scope>NUCLEOTIDE SEQUENCE [LARGE SCALE GENOMIC DNA]</scope>
    <source>
        <strain evidence="6">FAFU-HL-1</strain>
        <tissue evidence="6">Leaf</tissue>
    </source>
</reference>
<evidence type="ECO:0000256" key="3">
    <source>
        <dbReference type="ARBA" id="ARBA00022840"/>
    </source>
</evidence>
<dbReference type="PROSITE" id="PS00109">
    <property type="entry name" value="PROTEIN_KINASE_TYR"/>
    <property type="match status" value="1"/>
</dbReference>
<dbReference type="SUPFAM" id="SSF56112">
    <property type="entry name" value="Protein kinase-like (PK-like)"/>
    <property type="match status" value="1"/>
</dbReference>
<feature type="compositionally biased region" description="Polar residues" evidence="4">
    <location>
        <begin position="219"/>
        <end position="244"/>
    </location>
</feature>
<keyword evidence="1" id="KW-0723">Serine/threonine-protein kinase</keyword>
<dbReference type="PANTHER" id="PTHR47989:SF14">
    <property type="entry name" value="INACTIVE PROTEIN KINASE SELMODRAFT_444075"/>
    <property type="match status" value="1"/>
</dbReference>
<proteinExistence type="predicted"/>
<organism evidence="6 7">
    <name type="scientific">Salix dunnii</name>
    <dbReference type="NCBI Taxonomy" id="1413687"/>
    <lineage>
        <taxon>Eukaryota</taxon>
        <taxon>Viridiplantae</taxon>
        <taxon>Streptophyta</taxon>
        <taxon>Embryophyta</taxon>
        <taxon>Tracheophyta</taxon>
        <taxon>Spermatophyta</taxon>
        <taxon>Magnoliopsida</taxon>
        <taxon>eudicotyledons</taxon>
        <taxon>Gunneridae</taxon>
        <taxon>Pentapetalae</taxon>
        <taxon>rosids</taxon>
        <taxon>fabids</taxon>
        <taxon>Malpighiales</taxon>
        <taxon>Salicaceae</taxon>
        <taxon>Saliceae</taxon>
        <taxon>Salix</taxon>
    </lineage>
</organism>
<evidence type="ECO:0000256" key="4">
    <source>
        <dbReference type="SAM" id="MobiDB-lite"/>
    </source>
</evidence>
<evidence type="ECO:0000259" key="5">
    <source>
        <dbReference type="PROSITE" id="PS50011"/>
    </source>
</evidence>
<dbReference type="FunFam" id="3.40.50.620:FF:000211">
    <property type="entry name" value="Dual-specific kinase DSK1-like"/>
    <property type="match status" value="1"/>
</dbReference>